<dbReference type="PANTHER" id="PTHR13348">
    <property type="entry name" value="RIBONUCLEASE P SUBUNIT P29"/>
    <property type="match status" value="1"/>
</dbReference>
<evidence type="ECO:0000256" key="1">
    <source>
        <dbReference type="ARBA" id="ARBA00002435"/>
    </source>
</evidence>
<evidence type="ECO:0000256" key="4">
    <source>
        <dbReference type="ARBA" id="ARBA00016225"/>
    </source>
</evidence>
<evidence type="ECO:0000256" key="3">
    <source>
        <dbReference type="ARBA" id="ARBA00006181"/>
    </source>
</evidence>
<keyword evidence="10" id="KW-1185">Reference proteome</keyword>
<sequence>MTQILPSVYQELPKMASSDLPTKSDLQENFLSSFLARTLPAGCKVVDITEGAQKSVEGFDLNKKKKFEKMKLTKKTLTSKEKKKLKIFEIKPEEQNFHNFIPMYQLWLQYMKDLIHFGNVNSSNLPSVQMKILKADYHGCLLTVCQSKCPSFVGTTGIVVMETKNTFKVITKNDKLKCIPKRNSIFCFQLGDYCYTLYGNHLQVRASERTHRRFKTKSTIAL</sequence>
<dbReference type="InterPro" id="IPR036980">
    <property type="entry name" value="RNase_P/MRP_Rpp29_sf"/>
</dbReference>
<comment type="caution">
    <text evidence="9">The sequence shown here is derived from an EMBL/GenBank/DDBJ whole genome shotgun (WGS) entry which is preliminary data.</text>
</comment>
<dbReference type="GO" id="GO:0006364">
    <property type="term" value="P:rRNA processing"/>
    <property type="evidence" value="ECO:0007669"/>
    <property type="project" value="TreeGrafter"/>
</dbReference>
<accession>A0A812APC6</accession>
<dbReference type="Gene3D" id="2.30.30.210">
    <property type="entry name" value="Ribonuclease P/MRP, subunit p29"/>
    <property type="match status" value="1"/>
</dbReference>
<keyword evidence="5" id="KW-0597">Phosphoprotein</keyword>
<evidence type="ECO:0000256" key="2">
    <source>
        <dbReference type="ARBA" id="ARBA00004604"/>
    </source>
</evidence>
<dbReference type="Pfam" id="PF01868">
    <property type="entry name" value="RNase_P-MRP_p29"/>
    <property type="match status" value="1"/>
</dbReference>
<dbReference type="InterPro" id="IPR002730">
    <property type="entry name" value="Rpp29/RNP1"/>
</dbReference>
<dbReference type="OrthoDB" id="124041at2759"/>
<dbReference type="SMART" id="SM00538">
    <property type="entry name" value="POP4"/>
    <property type="match status" value="1"/>
</dbReference>
<evidence type="ECO:0000313" key="9">
    <source>
        <dbReference type="EMBL" id="CAE1149082.1"/>
    </source>
</evidence>
<dbReference type="AlphaFoldDB" id="A0A812APC6"/>
<evidence type="ECO:0000313" key="10">
    <source>
        <dbReference type="Proteomes" id="UP000597762"/>
    </source>
</evidence>
<dbReference type="EMBL" id="CAHIKZ030000074">
    <property type="protein sequence ID" value="CAE1149082.1"/>
    <property type="molecule type" value="Genomic_DNA"/>
</dbReference>
<evidence type="ECO:0000256" key="6">
    <source>
        <dbReference type="ARBA" id="ARBA00022694"/>
    </source>
</evidence>
<evidence type="ECO:0000256" key="8">
    <source>
        <dbReference type="ARBA" id="ARBA00046486"/>
    </source>
</evidence>
<comment type="subunit">
    <text evidence="8">Component of nuclear RNase P and RNase MRP ribonucleoproteins. RNase P consists of a catalytic RNA moiety and 10 different protein chains; POP1, POP4, POP5, POP7, RPP14, RPP21, RPP25, RPP30, RPP38 and RPP40. Within the RNase P complex, POP1, POP7 and RPP25 form the 'finger' subcomplex, POP5, RPP14, RPP40 and homodimeric RPP30 form the 'palm' subcomplex, and RPP21, POP4 and RPP38 form the 'wrist' subcomplex. All subunits of the RNase P complex interact with the catalytic RNA. Several subunits of RNase P are also part of the RNase MRP complex. RNase MRP consists of a catalytic RNA moiety and about 8 protein subunits; POP1, POP7, RPP25, RPP30, RPP38, RPP40 and possibly also POP4 and POP5.</text>
</comment>
<dbReference type="GO" id="GO:0016787">
    <property type="term" value="F:hydrolase activity"/>
    <property type="evidence" value="ECO:0007669"/>
    <property type="project" value="UniProtKB-KW"/>
</dbReference>
<reference evidence="9" key="1">
    <citation type="submission" date="2021-01" db="EMBL/GenBank/DDBJ databases">
        <authorList>
            <person name="Li R."/>
            <person name="Bekaert M."/>
        </authorList>
    </citation>
    <scope>NUCLEOTIDE SEQUENCE</scope>
    <source>
        <strain evidence="9">Farmed</strain>
    </source>
</reference>
<protein>
    <recommendedName>
        <fullName evidence="4">Ribonuclease P protein subunit p29</fullName>
    </recommendedName>
</protein>
<keyword evidence="9" id="KW-0378">Hydrolase</keyword>
<dbReference type="GO" id="GO:0033204">
    <property type="term" value="F:ribonuclease P RNA binding"/>
    <property type="evidence" value="ECO:0007669"/>
    <property type="project" value="InterPro"/>
</dbReference>
<proteinExistence type="inferred from homology"/>
<dbReference type="GO" id="GO:0030677">
    <property type="term" value="C:ribonuclease P complex"/>
    <property type="evidence" value="ECO:0007669"/>
    <property type="project" value="InterPro"/>
</dbReference>
<evidence type="ECO:0000256" key="7">
    <source>
        <dbReference type="ARBA" id="ARBA00023242"/>
    </source>
</evidence>
<dbReference type="InterPro" id="IPR016848">
    <property type="entry name" value="RNase_P/MRP_Rpp29-subunit"/>
</dbReference>
<name>A0A812APC6_ACAPH</name>
<dbReference type="PANTHER" id="PTHR13348:SF0">
    <property type="entry name" value="RIBONUCLEASE P PROTEIN SUBUNIT P29"/>
    <property type="match status" value="1"/>
</dbReference>
<dbReference type="GO" id="GO:0001682">
    <property type="term" value="P:tRNA 5'-leader removal"/>
    <property type="evidence" value="ECO:0007669"/>
    <property type="project" value="InterPro"/>
</dbReference>
<comment type="subcellular location">
    <subcellularLocation>
        <location evidence="2">Nucleus</location>
        <location evidence="2">Nucleolus</location>
    </subcellularLocation>
</comment>
<dbReference type="FunFam" id="2.30.30.210:FF:000001">
    <property type="entry name" value="Ribonuclease P protein subunit p29"/>
    <property type="match status" value="1"/>
</dbReference>
<keyword evidence="7" id="KW-0539">Nucleus</keyword>
<dbReference type="Proteomes" id="UP000597762">
    <property type="component" value="Unassembled WGS sequence"/>
</dbReference>
<dbReference type="SUPFAM" id="SSF101744">
    <property type="entry name" value="Rof/RNase P subunit-like"/>
    <property type="match status" value="1"/>
</dbReference>
<dbReference type="GO" id="GO:0005730">
    <property type="term" value="C:nucleolus"/>
    <property type="evidence" value="ECO:0007669"/>
    <property type="project" value="UniProtKB-SubCell"/>
</dbReference>
<dbReference type="GO" id="GO:0000172">
    <property type="term" value="C:ribonuclease MRP complex"/>
    <property type="evidence" value="ECO:0007669"/>
    <property type="project" value="InterPro"/>
</dbReference>
<comment type="function">
    <text evidence="1">Component of ribonuclease P, a ribonucleoprotein complex that generates mature tRNA molecules by cleaving their 5'-ends.</text>
</comment>
<gene>
    <name evidence="9" type="ORF">SPHA_2611</name>
</gene>
<dbReference type="InterPro" id="IPR023534">
    <property type="entry name" value="Rof/RNase_P-like"/>
</dbReference>
<keyword evidence="6" id="KW-0819">tRNA processing</keyword>
<organism evidence="9 10">
    <name type="scientific">Acanthosepion pharaonis</name>
    <name type="common">Pharaoh cuttlefish</name>
    <name type="synonym">Sepia pharaonis</name>
    <dbReference type="NCBI Taxonomy" id="158019"/>
    <lineage>
        <taxon>Eukaryota</taxon>
        <taxon>Metazoa</taxon>
        <taxon>Spiralia</taxon>
        <taxon>Lophotrochozoa</taxon>
        <taxon>Mollusca</taxon>
        <taxon>Cephalopoda</taxon>
        <taxon>Coleoidea</taxon>
        <taxon>Decapodiformes</taxon>
        <taxon>Sepiida</taxon>
        <taxon>Sepiina</taxon>
        <taxon>Sepiidae</taxon>
        <taxon>Acanthosepion</taxon>
    </lineage>
</organism>
<evidence type="ECO:0000256" key="5">
    <source>
        <dbReference type="ARBA" id="ARBA00022553"/>
    </source>
</evidence>
<comment type="similarity">
    <text evidence="3">Belongs to the eukaryotic/archaeal RNase P protein component 1 family.</text>
</comment>